<feature type="transmembrane region" description="Helical" evidence="1">
    <location>
        <begin position="72"/>
        <end position="88"/>
    </location>
</feature>
<dbReference type="RefSeq" id="WP_103740042.1">
    <property type="nucleotide sequence ID" value="NZ_CP060201.1"/>
</dbReference>
<proteinExistence type="predicted"/>
<gene>
    <name evidence="2" type="ORF">GGI48_02630</name>
</gene>
<name>A0A7G8YR11_9PSED</name>
<dbReference type="InterPro" id="IPR046559">
    <property type="entry name" value="DUF6713"/>
</dbReference>
<accession>A0A7G8YR11</accession>
<feature type="transmembrane region" description="Helical" evidence="1">
    <location>
        <begin position="38"/>
        <end position="60"/>
    </location>
</feature>
<dbReference type="AlphaFoldDB" id="A0A7G8YR11"/>
<dbReference type="EMBL" id="CP060201">
    <property type="protein sequence ID" value="QNH78109.1"/>
    <property type="molecule type" value="Genomic_DNA"/>
</dbReference>
<reference evidence="3" key="1">
    <citation type="journal article" date="2020" name="Microbiol. Resour. Announc.">
        <title>Complete genome sequences of four natural Pseudomonas isolates that catabolize a wide range of aromatic compounds relevant to lignin valorization.</title>
        <authorList>
            <person name="Hatmaker E.A."/>
            <person name="Presley G."/>
            <person name="Cannon O."/>
            <person name="Guss A.M."/>
            <person name="Elkins J.G."/>
        </authorList>
    </citation>
    <scope>NUCLEOTIDE SEQUENCE [LARGE SCALE GENOMIC DNA]</scope>
    <source>
        <strain evidence="3">H1F5C</strain>
    </source>
</reference>
<protein>
    <submittedName>
        <fullName evidence="2">Uncharacterized protein</fullName>
    </submittedName>
</protein>
<sequence length="133" mass="14735">MKETLWMLCLALFAGHELDAVAQSEWRLLYGLRHLDPALGQALFIALHVPLVAALIGLTGHSRPAVRRNSRRLLAGFAVVHAGLHFNLREHPLYLFDSPLSQALIFACAGAGLLYLIVDLGRHHRRADFPLAD</sequence>
<feature type="transmembrane region" description="Helical" evidence="1">
    <location>
        <begin position="100"/>
        <end position="118"/>
    </location>
</feature>
<evidence type="ECO:0000313" key="2">
    <source>
        <dbReference type="EMBL" id="QNH78109.1"/>
    </source>
</evidence>
<dbReference type="Proteomes" id="UP000515277">
    <property type="component" value="Chromosome"/>
</dbReference>
<dbReference type="Pfam" id="PF20460">
    <property type="entry name" value="DUF6713"/>
    <property type="match status" value="1"/>
</dbReference>
<keyword evidence="1" id="KW-0812">Transmembrane</keyword>
<evidence type="ECO:0000313" key="3">
    <source>
        <dbReference type="Proteomes" id="UP000515277"/>
    </source>
</evidence>
<organism evidence="2 3">
    <name type="scientific">Pseudomonas protegens</name>
    <dbReference type="NCBI Taxonomy" id="380021"/>
    <lineage>
        <taxon>Bacteria</taxon>
        <taxon>Pseudomonadati</taxon>
        <taxon>Pseudomonadota</taxon>
        <taxon>Gammaproteobacteria</taxon>
        <taxon>Pseudomonadales</taxon>
        <taxon>Pseudomonadaceae</taxon>
        <taxon>Pseudomonas</taxon>
    </lineage>
</organism>
<keyword evidence="1" id="KW-1133">Transmembrane helix</keyword>
<evidence type="ECO:0000256" key="1">
    <source>
        <dbReference type="SAM" id="Phobius"/>
    </source>
</evidence>
<keyword evidence="1" id="KW-0472">Membrane</keyword>